<accession>A0ABR1V946</accession>
<evidence type="ECO:0000313" key="2">
    <source>
        <dbReference type="EMBL" id="KAK8067723.1"/>
    </source>
</evidence>
<keyword evidence="1" id="KW-0472">Membrane</keyword>
<keyword evidence="1" id="KW-0812">Transmembrane</keyword>
<evidence type="ECO:0000313" key="3">
    <source>
        <dbReference type="Proteomes" id="UP001446871"/>
    </source>
</evidence>
<sequence>MRPLYFDSTGPGSVEVVMVSREGEIWPVRSAERVLVKMEGVSRVIRLDIEYVSELVKHVESLAMSYPDLRNDNFSDIKSSLKAVTDRHDILLERLTKRMDYLEGRIYLLDDWDDFCSNNDILSGVRTQALKMATQNGGAQAMHPYPHPVLRTMLTDALLAQLAREPAFPSPGHLGHYERLSVESVVQQQRLVREMAHSTYRRVVAVEPDVSRITAVGEDFCRAKRQLNNIRRHPGWHFDREVDFMAINGRHLGHVVVRLRNEERDIKVIRAWIDEYIVNNKIEDKLPVYVRDPLKVEPEKKNDAWLAFVVAASALVPALVLATIFRKWALKEELAGLQRLTSNLG</sequence>
<keyword evidence="1" id="KW-1133">Transmembrane helix</keyword>
<feature type="transmembrane region" description="Helical" evidence="1">
    <location>
        <begin position="304"/>
        <end position="325"/>
    </location>
</feature>
<keyword evidence="3" id="KW-1185">Reference proteome</keyword>
<dbReference type="Proteomes" id="UP001446871">
    <property type="component" value="Unassembled WGS sequence"/>
</dbReference>
<reference evidence="2 3" key="1">
    <citation type="submission" date="2023-01" db="EMBL/GenBank/DDBJ databases">
        <title>Analysis of 21 Apiospora genomes using comparative genomics revels a genus with tremendous synthesis potential of carbohydrate active enzymes and secondary metabolites.</title>
        <authorList>
            <person name="Sorensen T."/>
        </authorList>
    </citation>
    <scope>NUCLEOTIDE SEQUENCE [LARGE SCALE GENOMIC DNA]</scope>
    <source>
        <strain evidence="2 3">CBS 83171</strain>
    </source>
</reference>
<protein>
    <submittedName>
        <fullName evidence="2">Uncharacterized protein</fullName>
    </submittedName>
</protein>
<gene>
    <name evidence="2" type="ORF">PG996_006835</name>
</gene>
<organism evidence="2 3">
    <name type="scientific">Apiospora saccharicola</name>
    <dbReference type="NCBI Taxonomy" id="335842"/>
    <lineage>
        <taxon>Eukaryota</taxon>
        <taxon>Fungi</taxon>
        <taxon>Dikarya</taxon>
        <taxon>Ascomycota</taxon>
        <taxon>Pezizomycotina</taxon>
        <taxon>Sordariomycetes</taxon>
        <taxon>Xylariomycetidae</taxon>
        <taxon>Amphisphaeriales</taxon>
        <taxon>Apiosporaceae</taxon>
        <taxon>Apiospora</taxon>
    </lineage>
</organism>
<proteinExistence type="predicted"/>
<dbReference type="EMBL" id="JAQQWM010000004">
    <property type="protein sequence ID" value="KAK8067723.1"/>
    <property type="molecule type" value="Genomic_DNA"/>
</dbReference>
<name>A0ABR1V946_9PEZI</name>
<evidence type="ECO:0000256" key="1">
    <source>
        <dbReference type="SAM" id="Phobius"/>
    </source>
</evidence>
<comment type="caution">
    <text evidence="2">The sequence shown here is derived from an EMBL/GenBank/DDBJ whole genome shotgun (WGS) entry which is preliminary data.</text>
</comment>